<feature type="signal peptide" evidence="1">
    <location>
        <begin position="1"/>
        <end position="21"/>
    </location>
</feature>
<evidence type="ECO:0000313" key="4">
    <source>
        <dbReference type="Proteomes" id="UP000245119"/>
    </source>
</evidence>
<dbReference type="AlphaFoldDB" id="A0A2T7P511"/>
<name>A0A2T7P511_POMCA</name>
<keyword evidence="1" id="KW-0732">Signal</keyword>
<dbReference type="OrthoDB" id="6053711at2759"/>
<dbReference type="PIRSF" id="PIRSF018431">
    <property type="entry name" value="Molluscan_insulin_rel_peptide"/>
    <property type="match status" value="1"/>
</dbReference>
<feature type="domain" description="Insulin-like" evidence="2">
    <location>
        <begin position="36"/>
        <end position="149"/>
    </location>
</feature>
<dbReference type="SUPFAM" id="SSF56994">
    <property type="entry name" value="Insulin-like"/>
    <property type="match status" value="1"/>
</dbReference>
<dbReference type="Pfam" id="PF00049">
    <property type="entry name" value="Insulin"/>
    <property type="match status" value="1"/>
</dbReference>
<dbReference type="GO" id="GO:0005179">
    <property type="term" value="F:hormone activity"/>
    <property type="evidence" value="ECO:0007669"/>
    <property type="project" value="UniProtKB-KW"/>
</dbReference>
<gene>
    <name evidence="3" type="ORF">C0Q70_11071</name>
</gene>
<dbReference type="EMBL" id="PZQS01000006">
    <property type="protein sequence ID" value="PVD28483.1"/>
    <property type="molecule type" value="Genomic_DNA"/>
</dbReference>
<dbReference type="Gene3D" id="1.10.100.10">
    <property type="entry name" value="Insulin-like"/>
    <property type="match status" value="1"/>
</dbReference>
<feature type="chain" id="PRO_5015679509" description="Insulin-like domain-containing protein" evidence="1">
    <location>
        <begin position="22"/>
        <end position="149"/>
    </location>
</feature>
<protein>
    <recommendedName>
        <fullName evidence="2">Insulin-like domain-containing protein</fullName>
    </recommendedName>
</protein>
<keyword evidence="4" id="KW-1185">Reference proteome</keyword>
<sequence length="149" mass="16795">MTEAMSLCMALVLCMLGQASGSEHMMCGVDARPHPRGLCGDYLMRARQNLCALLRKDYPEQFGKRSVDQLLQFPLKSFANMDFFTEEGPVKSASDYSKMLLPVLPKASDSPVAEDMGEYDLDLERQKRQGMVCDCCYNQCRPSQLARYC</sequence>
<dbReference type="GO" id="GO:0005576">
    <property type="term" value="C:extracellular region"/>
    <property type="evidence" value="ECO:0007669"/>
    <property type="project" value="InterPro"/>
</dbReference>
<evidence type="ECO:0000259" key="2">
    <source>
        <dbReference type="SMART" id="SM00078"/>
    </source>
</evidence>
<proteinExistence type="predicted"/>
<dbReference type="InterPro" id="IPR036438">
    <property type="entry name" value="Insulin-like_sf"/>
</dbReference>
<accession>A0A2T7P511</accession>
<evidence type="ECO:0000256" key="1">
    <source>
        <dbReference type="SAM" id="SignalP"/>
    </source>
</evidence>
<dbReference type="SMART" id="SM00078">
    <property type="entry name" value="IlGF"/>
    <property type="match status" value="1"/>
</dbReference>
<dbReference type="InterPro" id="IPR016179">
    <property type="entry name" value="Insulin-like"/>
</dbReference>
<dbReference type="Proteomes" id="UP000245119">
    <property type="component" value="Linkage Group LG6"/>
</dbReference>
<comment type="caution">
    <text evidence="3">The sequence shown here is derived from an EMBL/GenBank/DDBJ whole genome shotgun (WGS) entry which is preliminary data.</text>
</comment>
<organism evidence="3 4">
    <name type="scientific">Pomacea canaliculata</name>
    <name type="common">Golden apple snail</name>
    <dbReference type="NCBI Taxonomy" id="400727"/>
    <lineage>
        <taxon>Eukaryota</taxon>
        <taxon>Metazoa</taxon>
        <taxon>Spiralia</taxon>
        <taxon>Lophotrochozoa</taxon>
        <taxon>Mollusca</taxon>
        <taxon>Gastropoda</taxon>
        <taxon>Caenogastropoda</taxon>
        <taxon>Architaenioglossa</taxon>
        <taxon>Ampullarioidea</taxon>
        <taxon>Ampullariidae</taxon>
        <taxon>Pomacea</taxon>
    </lineage>
</organism>
<reference evidence="3 4" key="1">
    <citation type="submission" date="2018-04" db="EMBL/GenBank/DDBJ databases">
        <title>The genome of golden apple snail Pomacea canaliculata provides insight into stress tolerance and invasive adaptation.</title>
        <authorList>
            <person name="Liu C."/>
            <person name="Liu B."/>
            <person name="Ren Y."/>
            <person name="Zhang Y."/>
            <person name="Wang H."/>
            <person name="Li S."/>
            <person name="Jiang F."/>
            <person name="Yin L."/>
            <person name="Zhang G."/>
            <person name="Qian W."/>
            <person name="Fan W."/>
        </authorList>
    </citation>
    <scope>NUCLEOTIDE SEQUENCE [LARGE SCALE GENOMIC DNA]</scope>
    <source>
        <strain evidence="3">SZHN2017</strain>
        <tissue evidence="3">Muscle</tissue>
    </source>
</reference>
<evidence type="ECO:0000313" key="3">
    <source>
        <dbReference type="EMBL" id="PVD28483.1"/>
    </source>
</evidence>